<dbReference type="AlphaFoldDB" id="A0A6M3JYR5"/>
<keyword evidence="4" id="KW-0479">Metal-binding</keyword>
<gene>
    <name evidence="6" type="ORF">MM415A01968_0015</name>
</gene>
<comment type="similarity">
    <text evidence="2">Belongs to the FPP/GGPP synthase family.</text>
</comment>
<dbReference type="PANTHER" id="PTHR12001">
    <property type="entry name" value="GERANYLGERANYL PYROPHOSPHATE SYNTHASE"/>
    <property type="match status" value="1"/>
</dbReference>
<keyword evidence="5" id="KW-0460">Magnesium</keyword>
<dbReference type="PROSITE" id="PS00723">
    <property type="entry name" value="POLYPRENYL_SYNTHASE_1"/>
    <property type="match status" value="1"/>
</dbReference>
<dbReference type="GO" id="GO:0004659">
    <property type="term" value="F:prenyltransferase activity"/>
    <property type="evidence" value="ECO:0007669"/>
    <property type="project" value="InterPro"/>
</dbReference>
<evidence type="ECO:0000256" key="2">
    <source>
        <dbReference type="ARBA" id="ARBA00006706"/>
    </source>
</evidence>
<dbReference type="Gene3D" id="1.10.600.10">
    <property type="entry name" value="Farnesyl Diphosphate Synthase"/>
    <property type="match status" value="1"/>
</dbReference>
<evidence type="ECO:0000256" key="1">
    <source>
        <dbReference type="ARBA" id="ARBA00001946"/>
    </source>
</evidence>
<dbReference type="SUPFAM" id="SSF48576">
    <property type="entry name" value="Terpenoid synthases"/>
    <property type="match status" value="1"/>
</dbReference>
<dbReference type="Pfam" id="PF00348">
    <property type="entry name" value="polyprenyl_synt"/>
    <property type="match status" value="1"/>
</dbReference>
<proteinExistence type="inferred from homology"/>
<comment type="cofactor">
    <cofactor evidence="1">
        <name>Mg(2+)</name>
        <dbReference type="ChEBI" id="CHEBI:18420"/>
    </cofactor>
</comment>
<dbReference type="InterPro" id="IPR008949">
    <property type="entry name" value="Isoprenoid_synthase_dom_sf"/>
</dbReference>
<evidence type="ECO:0000256" key="4">
    <source>
        <dbReference type="ARBA" id="ARBA00022723"/>
    </source>
</evidence>
<accession>A0A6M3JYR5</accession>
<protein>
    <submittedName>
        <fullName evidence="6">Putative polyprenyl synthetase</fullName>
    </submittedName>
</protein>
<evidence type="ECO:0000313" key="6">
    <source>
        <dbReference type="EMBL" id="QJA74578.1"/>
    </source>
</evidence>
<organism evidence="6">
    <name type="scientific">viral metagenome</name>
    <dbReference type="NCBI Taxonomy" id="1070528"/>
    <lineage>
        <taxon>unclassified sequences</taxon>
        <taxon>metagenomes</taxon>
        <taxon>organismal metagenomes</taxon>
    </lineage>
</organism>
<dbReference type="CDD" id="cd00867">
    <property type="entry name" value="Trans_IPPS"/>
    <property type="match status" value="1"/>
</dbReference>
<keyword evidence="3" id="KW-0808">Transferase</keyword>
<dbReference type="PANTHER" id="PTHR12001:SF85">
    <property type="entry name" value="SHORT CHAIN ISOPRENYL DIPHOSPHATE SYNTHASE"/>
    <property type="match status" value="1"/>
</dbReference>
<dbReference type="InterPro" id="IPR000092">
    <property type="entry name" value="Polyprenyl_synt"/>
</dbReference>
<dbReference type="GO" id="GO:0046872">
    <property type="term" value="F:metal ion binding"/>
    <property type="evidence" value="ECO:0007669"/>
    <property type="project" value="UniProtKB-KW"/>
</dbReference>
<sequence length="327" mass="36689">MRTFQEYLNKIKPQVDARIGEICREKLKDPDVIPMLLKGKRLRAGLLLLVFDSVSKKEQNRNAALDLACAVEMAHSASLILDDMLDEDTERRGLPTIHLKKGAKRAMLDTIGVLSIPYDIAAPYGKQFVGSLAQTQRSMVSGVVKELFSHPDLPATKLYEAVISQKTGRLFSLSALWGFMAARCIDCAAHPLDQYCEYKGDMAALANYGIHCGNAMQTADDIADLQIIIDGKKKDGFGSELILLRCVNVDRLVKEFFTDVKNLSVDLKKIKELWARESVQKTLREILDKEIYEARTIITCMKIPYLECEELLMSAPGEIADMMIREL</sequence>
<dbReference type="GO" id="GO:0008299">
    <property type="term" value="P:isoprenoid biosynthetic process"/>
    <property type="evidence" value="ECO:0007669"/>
    <property type="project" value="InterPro"/>
</dbReference>
<reference evidence="6" key="1">
    <citation type="submission" date="2020-03" db="EMBL/GenBank/DDBJ databases">
        <title>The deep terrestrial virosphere.</title>
        <authorList>
            <person name="Holmfeldt K."/>
            <person name="Nilsson E."/>
            <person name="Simone D."/>
            <person name="Lopez-Fernandez M."/>
            <person name="Wu X."/>
            <person name="de Brujin I."/>
            <person name="Lundin D."/>
            <person name="Andersson A."/>
            <person name="Bertilsson S."/>
            <person name="Dopson M."/>
        </authorList>
    </citation>
    <scope>NUCLEOTIDE SEQUENCE</scope>
    <source>
        <strain evidence="6">MM415A01968</strain>
    </source>
</reference>
<dbReference type="InterPro" id="IPR033749">
    <property type="entry name" value="Polyprenyl_synt_CS"/>
</dbReference>
<dbReference type="EMBL" id="MT142106">
    <property type="protein sequence ID" value="QJA74578.1"/>
    <property type="molecule type" value="Genomic_DNA"/>
</dbReference>
<name>A0A6M3JYR5_9ZZZZ</name>
<evidence type="ECO:0000256" key="5">
    <source>
        <dbReference type="ARBA" id="ARBA00022842"/>
    </source>
</evidence>
<evidence type="ECO:0000256" key="3">
    <source>
        <dbReference type="ARBA" id="ARBA00022679"/>
    </source>
</evidence>